<dbReference type="EMBL" id="LUEZ02000009">
    <property type="protein sequence ID" value="RDB29730.1"/>
    <property type="molecule type" value="Genomic_DNA"/>
</dbReference>
<protein>
    <submittedName>
        <fullName evidence="3">Uncharacterized protein</fullName>
    </submittedName>
</protein>
<organism evidence="3 4">
    <name type="scientific">Hypsizygus marmoreus</name>
    <name type="common">White beech mushroom</name>
    <name type="synonym">Agaricus marmoreus</name>
    <dbReference type="NCBI Taxonomy" id="39966"/>
    <lineage>
        <taxon>Eukaryota</taxon>
        <taxon>Fungi</taxon>
        <taxon>Dikarya</taxon>
        <taxon>Basidiomycota</taxon>
        <taxon>Agaricomycotina</taxon>
        <taxon>Agaricomycetes</taxon>
        <taxon>Agaricomycetidae</taxon>
        <taxon>Agaricales</taxon>
        <taxon>Tricholomatineae</taxon>
        <taxon>Lyophyllaceae</taxon>
        <taxon>Hypsizygus</taxon>
    </lineage>
</organism>
<keyword evidence="2" id="KW-0812">Transmembrane</keyword>
<reference evidence="3" key="1">
    <citation type="submission" date="2018-04" db="EMBL/GenBank/DDBJ databases">
        <title>Whole genome sequencing of Hypsizygus marmoreus.</title>
        <authorList>
            <person name="Choi I.-G."/>
            <person name="Min B."/>
            <person name="Kim J.-G."/>
            <person name="Kim S."/>
            <person name="Oh Y.-L."/>
            <person name="Kong W.-S."/>
            <person name="Park H."/>
            <person name="Jeong J."/>
            <person name="Song E.-S."/>
        </authorList>
    </citation>
    <scope>NUCLEOTIDE SEQUENCE [LARGE SCALE GENOMIC DNA]</scope>
    <source>
        <strain evidence="3">51987-8</strain>
    </source>
</reference>
<evidence type="ECO:0000256" key="1">
    <source>
        <dbReference type="SAM" id="MobiDB-lite"/>
    </source>
</evidence>
<name>A0A369K8D1_HYPMA</name>
<proteinExistence type="predicted"/>
<keyword evidence="4" id="KW-1185">Reference proteome</keyword>
<evidence type="ECO:0000313" key="3">
    <source>
        <dbReference type="EMBL" id="RDB29730.1"/>
    </source>
</evidence>
<dbReference type="InParanoid" id="A0A369K8D1"/>
<dbReference type="Proteomes" id="UP000076154">
    <property type="component" value="Unassembled WGS sequence"/>
</dbReference>
<sequence>MIRMTSSKLRYVSRRGEGRRRRRRREGCAPNAGATITSTQRPDHADKPSWNAARFTGVINHHRLRYPAIPTTSRHLENTGHHDATGGGFGMLPFCSRYDEDGDTTYMGYQLRDSHLGTLRVLYGTMTRLGTIRTTSSVLPTPWSRSAGIAKLIKLTRCPALMVLGYGAVGAFQTVVYYAVYMNTKVFVRERLASLAFHYPYAGALSFPTS</sequence>
<accession>A0A369K8D1</accession>
<feature type="region of interest" description="Disordered" evidence="1">
    <location>
        <begin position="1"/>
        <end position="49"/>
    </location>
</feature>
<gene>
    <name evidence="3" type="ORF">Hypma_013969</name>
</gene>
<feature type="compositionally biased region" description="Basic residues" evidence="1">
    <location>
        <begin position="11"/>
        <end position="25"/>
    </location>
</feature>
<evidence type="ECO:0000313" key="4">
    <source>
        <dbReference type="Proteomes" id="UP000076154"/>
    </source>
</evidence>
<keyword evidence="2" id="KW-1133">Transmembrane helix</keyword>
<feature type="transmembrane region" description="Helical" evidence="2">
    <location>
        <begin position="160"/>
        <end position="180"/>
    </location>
</feature>
<comment type="caution">
    <text evidence="3">The sequence shown here is derived from an EMBL/GenBank/DDBJ whole genome shotgun (WGS) entry which is preliminary data.</text>
</comment>
<dbReference type="AlphaFoldDB" id="A0A369K8D1"/>
<keyword evidence="2" id="KW-0472">Membrane</keyword>
<evidence type="ECO:0000256" key="2">
    <source>
        <dbReference type="SAM" id="Phobius"/>
    </source>
</evidence>